<dbReference type="GeneID" id="64971300"/>
<dbReference type="KEGG" id="apuu:APUU_21727A"/>
<evidence type="ECO:0000256" key="1">
    <source>
        <dbReference type="SAM" id="MobiDB-lite"/>
    </source>
</evidence>
<dbReference type="PANTHER" id="PTHR40640:SF1">
    <property type="entry name" value="ANCHORED GLYCOPROTEIN, PUTATIVE (AFU_ORTHOLOGUE AFUA_8G04860)-RELATED"/>
    <property type="match status" value="1"/>
</dbReference>
<dbReference type="Proteomes" id="UP000654913">
    <property type="component" value="Chromosome 2"/>
</dbReference>
<sequence>MRPQTIGALALLGSVSLAAANDVVSLMLPMVDQQDLVAKVIGSDGPMTTYLIGCPEGADSNDCGVGNSMTVTAGHSTYIYEISFDDYSLRESCKYRSTTWVSCDVTNTQSDFSSVMAITTSIDVPYVAVTVTSTETDAVTVTSTAISTSAASAKSASGSESESSSSITAQPSGSASPTTDSGVDAEETSSDNAAMAQVTGSATQWLVSGAGMALALALA</sequence>
<name>A0A7R8AL47_9EURO</name>
<evidence type="ECO:0008006" key="5">
    <source>
        <dbReference type="Google" id="ProtNLM"/>
    </source>
</evidence>
<evidence type="ECO:0000313" key="4">
    <source>
        <dbReference type="Proteomes" id="UP000654913"/>
    </source>
</evidence>
<evidence type="ECO:0000313" key="3">
    <source>
        <dbReference type="EMBL" id="BCS21295.1"/>
    </source>
</evidence>
<accession>A0A7R8AL47</accession>
<dbReference type="EMBL" id="AP024444">
    <property type="protein sequence ID" value="BCS21295.1"/>
    <property type="molecule type" value="Genomic_DNA"/>
</dbReference>
<reference evidence="3" key="1">
    <citation type="submission" date="2021-01" db="EMBL/GenBank/DDBJ databases">
        <authorList>
            <consortium name="Aspergillus puulaauensis MK2 genome sequencing consortium"/>
            <person name="Kazuki M."/>
            <person name="Futagami T."/>
        </authorList>
    </citation>
    <scope>NUCLEOTIDE SEQUENCE</scope>
    <source>
        <strain evidence="3">MK2</strain>
    </source>
</reference>
<dbReference type="PANTHER" id="PTHR40640">
    <property type="entry name" value="ANCHORED GLYCOPROTEIN, PUTATIVE (AFU_ORTHOLOGUE AFUA_8G04860)-RELATED"/>
    <property type="match status" value="1"/>
</dbReference>
<reference evidence="3" key="2">
    <citation type="submission" date="2021-02" db="EMBL/GenBank/DDBJ databases">
        <title>Aspergillus puulaauensis MK2 genome sequence.</title>
        <authorList>
            <person name="Futagami T."/>
            <person name="Mori K."/>
            <person name="Kadooka C."/>
            <person name="Tanaka T."/>
        </authorList>
    </citation>
    <scope>NUCLEOTIDE SEQUENCE</scope>
    <source>
        <strain evidence="3">MK2</strain>
    </source>
</reference>
<feature type="region of interest" description="Disordered" evidence="1">
    <location>
        <begin position="151"/>
        <end position="196"/>
    </location>
</feature>
<feature type="signal peptide" evidence="2">
    <location>
        <begin position="1"/>
        <end position="20"/>
    </location>
</feature>
<proteinExistence type="predicted"/>
<keyword evidence="4" id="KW-1185">Reference proteome</keyword>
<feature type="compositionally biased region" description="Polar residues" evidence="1">
    <location>
        <begin position="170"/>
        <end position="181"/>
    </location>
</feature>
<organism evidence="3 4">
    <name type="scientific">Aspergillus puulaauensis</name>
    <dbReference type="NCBI Taxonomy" id="1220207"/>
    <lineage>
        <taxon>Eukaryota</taxon>
        <taxon>Fungi</taxon>
        <taxon>Dikarya</taxon>
        <taxon>Ascomycota</taxon>
        <taxon>Pezizomycotina</taxon>
        <taxon>Eurotiomycetes</taxon>
        <taxon>Eurotiomycetidae</taxon>
        <taxon>Eurotiales</taxon>
        <taxon>Aspergillaceae</taxon>
        <taxon>Aspergillus</taxon>
    </lineage>
</organism>
<evidence type="ECO:0000256" key="2">
    <source>
        <dbReference type="SAM" id="SignalP"/>
    </source>
</evidence>
<dbReference type="OrthoDB" id="4991875at2759"/>
<feature type="chain" id="PRO_5030549264" description="GPI anchored protein" evidence="2">
    <location>
        <begin position="21"/>
        <end position="219"/>
    </location>
</feature>
<gene>
    <name evidence="3" type="ORF">APUU_21727A</name>
</gene>
<keyword evidence="2" id="KW-0732">Signal</keyword>
<dbReference type="AlphaFoldDB" id="A0A7R8AL47"/>
<feature type="compositionally biased region" description="Low complexity" evidence="1">
    <location>
        <begin position="151"/>
        <end position="169"/>
    </location>
</feature>
<protein>
    <recommendedName>
        <fullName evidence="5">GPI anchored protein</fullName>
    </recommendedName>
</protein>
<dbReference type="RefSeq" id="XP_041553489.1">
    <property type="nucleotide sequence ID" value="XM_041700512.1"/>
</dbReference>